<dbReference type="OrthoDB" id="8244161at2"/>
<name>A0A0V7ZYH2_9CYAN</name>
<proteinExistence type="predicted"/>
<gene>
    <name evidence="2" type="ORF">BC008_04650</name>
</gene>
<comment type="caution">
    <text evidence="2">The sequence shown here is derived from an EMBL/GenBank/DDBJ whole genome shotgun (WGS) entry which is preliminary data.</text>
</comment>
<feature type="transmembrane region" description="Helical" evidence="1">
    <location>
        <begin position="9"/>
        <end position="26"/>
    </location>
</feature>
<dbReference type="AlphaFoldDB" id="A0A0V7ZYH2"/>
<protein>
    <submittedName>
        <fullName evidence="2">Uncharacterized protein</fullName>
    </submittedName>
</protein>
<keyword evidence="1" id="KW-0812">Transmembrane</keyword>
<accession>A0A0V7ZYH2</accession>
<keyword evidence="1" id="KW-0472">Membrane</keyword>
<evidence type="ECO:0000313" key="3">
    <source>
        <dbReference type="Proteomes" id="UP000053372"/>
    </source>
</evidence>
<dbReference type="Proteomes" id="UP000053372">
    <property type="component" value="Unassembled WGS sequence"/>
</dbReference>
<reference evidence="2 3" key="1">
    <citation type="journal article" date="2015" name="Genome Announc.">
        <title>Draft Genome of the Euendolithic (true boring) Cyanobacterium Mastigocoleus testarum strain BC008.</title>
        <authorList>
            <person name="Guida B.S."/>
            <person name="Garcia-Pichel F."/>
        </authorList>
    </citation>
    <scope>NUCLEOTIDE SEQUENCE [LARGE SCALE GENOMIC DNA]</scope>
    <source>
        <strain evidence="2 3">BC008</strain>
    </source>
</reference>
<organism evidence="2 3">
    <name type="scientific">Mastigocoleus testarum BC008</name>
    <dbReference type="NCBI Taxonomy" id="371196"/>
    <lineage>
        <taxon>Bacteria</taxon>
        <taxon>Bacillati</taxon>
        <taxon>Cyanobacteriota</taxon>
        <taxon>Cyanophyceae</taxon>
        <taxon>Nostocales</taxon>
        <taxon>Hapalosiphonaceae</taxon>
        <taxon>Mastigocoleus</taxon>
    </lineage>
</organism>
<keyword evidence="1" id="KW-1133">Transmembrane helix</keyword>
<feature type="transmembrane region" description="Helical" evidence="1">
    <location>
        <begin position="32"/>
        <end position="52"/>
    </location>
</feature>
<evidence type="ECO:0000313" key="2">
    <source>
        <dbReference type="EMBL" id="KST69594.1"/>
    </source>
</evidence>
<keyword evidence="3" id="KW-1185">Reference proteome</keyword>
<dbReference type="RefSeq" id="WP_058183261.1">
    <property type="nucleotide sequence ID" value="NZ_LMTZ01000019.1"/>
</dbReference>
<evidence type="ECO:0000256" key="1">
    <source>
        <dbReference type="SAM" id="Phobius"/>
    </source>
</evidence>
<sequence length="71" mass="8222">MRTRDLMRWIHLIGAAVILTFVYSPWRNEAAFLLSMRVLIIPILALTGLWMWQGHKLEKLLGSSNQKVKTS</sequence>
<dbReference type="EMBL" id="LMTZ01000019">
    <property type="protein sequence ID" value="KST69594.1"/>
    <property type="molecule type" value="Genomic_DNA"/>
</dbReference>